<evidence type="ECO:0000313" key="9">
    <source>
        <dbReference type="Proteomes" id="UP000199604"/>
    </source>
</evidence>
<dbReference type="InterPro" id="IPR041561">
    <property type="entry name" value="PglD_N"/>
</dbReference>
<evidence type="ECO:0000256" key="2">
    <source>
        <dbReference type="ARBA" id="ARBA00022679"/>
    </source>
</evidence>
<comment type="similarity">
    <text evidence="1">Belongs to the transferase hexapeptide repeat family.</text>
</comment>
<evidence type="ECO:0000256" key="1">
    <source>
        <dbReference type="ARBA" id="ARBA00007274"/>
    </source>
</evidence>
<dbReference type="STRING" id="498292.SAMN05660845_2035"/>
<dbReference type="NCBIfam" id="TIGR03570">
    <property type="entry name" value="NeuD_NnaD"/>
    <property type="match status" value="1"/>
</dbReference>
<dbReference type="RefSeq" id="WP_091476884.1">
    <property type="nucleotide sequence ID" value="NZ_FOJT01000005.1"/>
</dbReference>
<keyword evidence="3" id="KW-0677">Repeat</keyword>
<dbReference type="PANTHER" id="PTHR43300">
    <property type="entry name" value="ACETYLTRANSFERASE"/>
    <property type="match status" value="1"/>
</dbReference>
<dbReference type="Gene3D" id="2.160.10.10">
    <property type="entry name" value="Hexapeptide repeat proteins"/>
    <property type="match status" value="1"/>
</dbReference>
<organism evidence="8 9">
    <name type="scientific">Flavobacterium swingsii</name>
    <dbReference type="NCBI Taxonomy" id="498292"/>
    <lineage>
        <taxon>Bacteria</taxon>
        <taxon>Pseudomonadati</taxon>
        <taxon>Bacteroidota</taxon>
        <taxon>Flavobacteriia</taxon>
        <taxon>Flavobacteriales</taxon>
        <taxon>Flavobacteriaceae</taxon>
        <taxon>Flavobacterium</taxon>
    </lineage>
</organism>
<dbReference type="InterPro" id="IPR001451">
    <property type="entry name" value="Hexapep"/>
</dbReference>
<feature type="binding site" evidence="6">
    <location>
        <position position="72"/>
    </location>
    <ligand>
        <name>substrate</name>
    </ligand>
</feature>
<evidence type="ECO:0000256" key="5">
    <source>
        <dbReference type="PIRSR" id="PIRSR620019-1"/>
    </source>
</evidence>
<dbReference type="Pfam" id="PF00132">
    <property type="entry name" value="Hexapep"/>
    <property type="match status" value="1"/>
</dbReference>
<dbReference type="Pfam" id="PF17836">
    <property type="entry name" value="PglD_N"/>
    <property type="match status" value="1"/>
</dbReference>
<dbReference type="EMBL" id="FOJT01000005">
    <property type="protein sequence ID" value="SFB20887.1"/>
    <property type="molecule type" value="Genomic_DNA"/>
</dbReference>
<dbReference type="InterPro" id="IPR020019">
    <property type="entry name" value="AcTrfase_PglD-like"/>
</dbReference>
<name>A0A1I0Z698_9FLAO</name>
<proteinExistence type="inferred from homology"/>
<evidence type="ECO:0000313" key="8">
    <source>
        <dbReference type="EMBL" id="SFB20887.1"/>
    </source>
</evidence>
<dbReference type="Gene3D" id="3.40.50.20">
    <property type="match status" value="1"/>
</dbReference>
<dbReference type="OrthoDB" id="708224at2"/>
<evidence type="ECO:0000256" key="3">
    <source>
        <dbReference type="ARBA" id="ARBA00022737"/>
    </source>
</evidence>
<evidence type="ECO:0000256" key="4">
    <source>
        <dbReference type="ARBA" id="ARBA00023315"/>
    </source>
</evidence>
<dbReference type="Proteomes" id="UP000199604">
    <property type="component" value="Unassembled WGS sequence"/>
</dbReference>
<dbReference type="SUPFAM" id="SSF51161">
    <property type="entry name" value="Trimeric LpxA-like enzymes"/>
    <property type="match status" value="1"/>
</dbReference>
<feature type="domain" description="PglD N-terminal" evidence="7">
    <location>
        <begin position="3"/>
        <end position="84"/>
    </location>
</feature>
<dbReference type="PANTHER" id="PTHR43300:SF7">
    <property type="entry name" value="UDP-N-ACETYLBACILLOSAMINE N-ACETYLTRANSFERASE"/>
    <property type="match status" value="1"/>
</dbReference>
<protein>
    <submittedName>
        <fullName evidence="8">Sugar O-acyltransferase, sialic acid O-acetyltransferase NeuD family</fullName>
    </submittedName>
</protein>
<dbReference type="PROSITE" id="PS00101">
    <property type="entry name" value="HEXAPEP_TRANSFERASES"/>
    <property type="match status" value="1"/>
</dbReference>
<keyword evidence="4 8" id="KW-0012">Acyltransferase</keyword>
<dbReference type="AlphaFoldDB" id="A0A1I0Z698"/>
<dbReference type="InterPro" id="IPR011004">
    <property type="entry name" value="Trimer_LpxA-like_sf"/>
</dbReference>
<dbReference type="InterPro" id="IPR050179">
    <property type="entry name" value="Trans_hexapeptide_repeat"/>
</dbReference>
<accession>A0A1I0Z698</accession>
<gene>
    <name evidence="8" type="ORF">SAMN05660845_2035</name>
</gene>
<evidence type="ECO:0000256" key="6">
    <source>
        <dbReference type="PIRSR" id="PIRSR620019-2"/>
    </source>
</evidence>
<dbReference type="CDD" id="cd03360">
    <property type="entry name" value="LbH_AT_putative"/>
    <property type="match status" value="1"/>
</dbReference>
<dbReference type="InterPro" id="IPR018357">
    <property type="entry name" value="Hexapep_transf_CS"/>
</dbReference>
<reference evidence="9" key="1">
    <citation type="submission" date="2016-10" db="EMBL/GenBank/DDBJ databases">
        <authorList>
            <person name="Varghese N."/>
            <person name="Submissions S."/>
        </authorList>
    </citation>
    <scope>NUCLEOTIDE SEQUENCE [LARGE SCALE GENOMIC DNA]</scope>
    <source>
        <strain evidence="9">DSM 21789</strain>
    </source>
</reference>
<sequence>MKKIAIIGAGGFGREVKMLIDQINFKNKVYEFIGFFDDGVEKNTMINGCPVLGSIEDINKVEYPLSISMAIGNPLTKISILEKINNKKISFETLIHPNALIGEYVEIGKGSIICAGNVLTCNIEIKNFVTINLMCSVGHDTVLENFVSIMPGVNVSGEVVLEEGVYIGTGAKIINQVKVGKYSIIGSGAVVSKSIPENCTAVGVPAKTIKFNS</sequence>
<keyword evidence="2 8" id="KW-0808">Transferase</keyword>
<feature type="active site" description="Proton acceptor" evidence="5">
    <location>
        <position position="139"/>
    </location>
</feature>
<feature type="site" description="Increases basicity of active site His" evidence="5">
    <location>
        <position position="140"/>
    </location>
</feature>
<dbReference type="GO" id="GO:0016746">
    <property type="term" value="F:acyltransferase activity"/>
    <property type="evidence" value="ECO:0007669"/>
    <property type="project" value="UniProtKB-KW"/>
</dbReference>
<keyword evidence="9" id="KW-1185">Reference proteome</keyword>
<evidence type="ECO:0000259" key="7">
    <source>
        <dbReference type="Pfam" id="PF17836"/>
    </source>
</evidence>